<dbReference type="InterPro" id="IPR013222">
    <property type="entry name" value="Glyco_hyd_98_carb-bd"/>
</dbReference>
<proteinExistence type="predicted"/>
<feature type="compositionally biased region" description="Low complexity" evidence="1">
    <location>
        <begin position="163"/>
        <end position="176"/>
    </location>
</feature>
<dbReference type="KEGG" id="slau:SLA_3962"/>
<feature type="domain" description="Glycosyl hydrolase family 98 putative carbohydrate-binding module" evidence="2">
    <location>
        <begin position="231"/>
        <end position="377"/>
    </location>
</feature>
<name>A0A160P1Y0_STRLU</name>
<dbReference type="Pfam" id="PF08305">
    <property type="entry name" value="NPCBM"/>
    <property type="match status" value="1"/>
</dbReference>
<dbReference type="PRINTS" id="PR01217">
    <property type="entry name" value="PRICHEXTENSN"/>
</dbReference>
<feature type="compositionally biased region" description="Pro residues" evidence="1">
    <location>
        <begin position="147"/>
        <end position="162"/>
    </location>
</feature>
<feature type="compositionally biased region" description="Pro residues" evidence="1">
    <location>
        <begin position="177"/>
        <end position="235"/>
    </location>
</feature>
<dbReference type="EMBL" id="AP017424">
    <property type="protein sequence ID" value="BAU84854.1"/>
    <property type="molecule type" value="Genomic_DNA"/>
</dbReference>
<dbReference type="SMART" id="SM00776">
    <property type="entry name" value="NPCBM"/>
    <property type="match status" value="1"/>
</dbReference>
<protein>
    <recommendedName>
        <fullName evidence="2">Glycosyl hydrolase family 98 putative carbohydrate-binding module domain-containing protein</fullName>
    </recommendedName>
</protein>
<dbReference type="AlphaFoldDB" id="A0A160P1Y0"/>
<keyword evidence="4" id="KW-1185">Reference proteome</keyword>
<evidence type="ECO:0000259" key="2">
    <source>
        <dbReference type="SMART" id="SM00776"/>
    </source>
</evidence>
<sequence>MRAERGLRKHLDECVKCRLAAGELAHVNAGIPALLPVAVIGWFAAGYVLKAAGVVAGGVAGAGVAGAAAAATGAGASAGAGASSGGASSAAVAEGLGIPAKAGIAAVAAVAATAGLVWALTGSEPQPVAQPAPEPTVAAPVDSAPPAAKPAPKPTPAPPAPSAQPSSPVAPAARPSAPAPTPSAKPSAKPAPTPTPSAKPSPRPTSTPQPTPTPTPTPTPSKPTPPTTPPAPPAVFPLNQLEYGVSGDGTKPEVDLARSSWMWRRSDLSINDVRYSGVSVHASSSLHIDLNRQCTRYDALAGIDDLTAPLKQVAGVRFAVYADGQRLWRSAVVRPGDSPVPVRVGIGGRRTLQLVVEPHTKFGRAVVADWAASRISCA</sequence>
<dbReference type="Gene3D" id="2.60.120.1060">
    <property type="entry name" value="NPCBM/NEW2 domain"/>
    <property type="match status" value="1"/>
</dbReference>
<dbReference type="InterPro" id="IPR008979">
    <property type="entry name" value="Galactose-bd-like_sf"/>
</dbReference>
<evidence type="ECO:0000313" key="4">
    <source>
        <dbReference type="Proteomes" id="UP000217676"/>
    </source>
</evidence>
<feature type="compositionally biased region" description="Low complexity" evidence="1">
    <location>
        <begin position="135"/>
        <end position="146"/>
    </location>
</feature>
<accession>A0A160P1Y0</accession>
<feature type="region of interest" description="Disordered" evidence="1">
    <location>
        <begin position="124"/>
        <end position="238"/>
    </location>
</feature>
<gene>
    <name evidence="3" type="ORF">SLA_3962</name>
</gene>
<dbReference type="Proteomes" id="UP000217676">
    <property type="component" value="Chromosome"/>
</dbReference>
<dbReference type="SUPFAM" id="SSF49785">
    <property type="entry name" value="Galactose-binding domain-like"/>
    <property type="match status" value="1"/>
</dbReference>
<evidence type="ECO:0000313" key="3">
    <source>
        <dbReference type="EMBL" id="BAU84854.1"/>
    </source>
</evidence>
<dbReference type="PANTHER" id="PTHR48148">
    <property type="entry name" value="KERATINOCYTE PROLINE-RICH PROTEIN"/>
    <property type="match status" value="1"/>
</dbReference>
<reference evidence="3 4" key="1">
    <citation type="journal article" date="2016" name="Genome Announc.">
        <title>Complete Genome Sequence of Thiostrepton-Producing Streptomyces laurentii ATCC 31255.</title>
        <authorList>
            <person name="Doi K."/>
            <person name="Fujino Y."/>
            <person name="Nagayoshi Y."/>
            <person name="Ohshima T."/>
            <person name="Ogata S."/>
        </authorList>
    </citation>
    <scope>NUCLEOTIDE SEQUENCE [LARGE SCALE GENOMIC DNA]</scope>
    <source>
        <strain evidence="3 4">ATCC 31255</strain>
    </source>
</reference>
<evidence type="ECO:0000256" key="1">
    <source>
        <dbReference type="SAM" id="MobiDB-lite"/>
    </source>
</evidence>
<dbReference type="PANTHER" id="PTHR48148:SF3">
    <property type="entry name" value="KERATINOCYTE PROLINE-RICH PROTEIN"/>
    <property type="match status" value="1"/>
</dbReference>
<dbReference type="InterPro" id="IPR038637">
    <property type="entry name" value="NPCBM_sf"/>
</dbReference>
<organism evidence="3 4">
    <name type="scientific">Streptomyces laurentii</name>
    <dbReference type="NCBI Taxonomy" id="39478"/>
    <lineage>
        <taxon>Bacteria</taxon>
        <taxon>Bacillati</taxon>
        <taxon>Actinomycetota</taxon>
        <taxon>Actinomycetes</taxon>
        <taxon>Kitasatosporales</taxon>
        <taxon>Streptomycetaceae</taxon>
        <taxon>Streptomyces</taxon>
    </lineage>
</organism>